<keyword evidence="1" id="KW-0813">Transport</keyword>
<evidence type="ECO:0000256" key="5">
    <source>
        <dbReference type="ARBA" id="ARBA00022989"/>
    </source>
</evidence>
<feature type="transmembrane region" description="Helical" evidence="9">
    <location>
        <begin position="408"/>
        <end position="428"/>
    </location>
</feature>
<feature type="compositionally biased region" description="Acidic residues" evidence="8">
    <location>
        <begin position="268"/>
        <end position="286"/>
    </location>
</feature>
<keyword evidence="4" id="KW-0653">Protein transport</keyword>
<evidence type="ECO:0000256" key="4">
    <source>
        <dbReference type="ARBA" id="ARBA00022927"/>
    </source>
</evidence>
<keyword evidence="3 9" id="KW-0812">Transmembrane</keyword>
<feature type="transmembrane region" description="Helical" evidence="9">
    <location>
        <begin position="774"/>
        <end position="793"/>
    </location>
</feature>
<feature type="region of interest" description="Disordered" evidence="8">
    <location>
        <begin position="254"/>
        <end position="288"/>
    </location>
</feature>
<evidence type="ECO:0000256" key="6">
    <source>
        <dbReference type="ARBA" id="ARBA00023010"/>
    </source>
</evidence>
<dbReference type="EMBL" id="JAUTAN010000001">
    <property type="protein sequence ID" value="MDQ1103951.1"/>
    <property type="molecule type" value="Genomic_DNA"/>
</dbReference>
<comment type="caution">
    <text evidence="10">The sequence shown here is derived from an EMBL/GenBank/DDBJ whole genome shotgun (WGS) entry which is preliminary data.</text>
</comment>
<dbReference type="AlphaFoldDB" id="A0AAJ1TX73"/>
<gene>
    <name evidence="10" type="ORF">QE405_001235</name>
</gene>
<feature type="transmembrane region" description="Helical" evidence="9">
    <location>
        <begin position="713"/>
        <end position="735"/>
    </location>
</feature>
<dbReference type="SUPFAM" id="SSF82866">
    <property type="entry name" value="Multidrug efflux transporter AcrB transmembrane domain"/>
    <property type="match status" value="1"/>
</dbReference>
<evidence type="ECO:0000256" key="8">
    <source>
        <dbReference type="SAM" id="MobiDB-lite"/>
    </source>
</evidence>
<feature type="transmembrane region" description="Helical" evidence="9">
    <location>
        <begin position="384"/>
        <end position="403"/>
    </location>
</feature>
<evidence type="ECO:0000256" key="2">
    <source>
        <dbReference type="ARBA" id="ARBA00022475"/>
    </source>
</evidence>
<dbReference type="PANTHER" id="PTHR30081:SF1">
    <property type="entry name" value="PROTEIN TRANSLOCASE SUBUNIT SECD"/>
    <property type="match status" value="1"/>
</dbReference>
<dbReference type="GO" id="GO:0005886">
    <property type="term" value="C:plasma membrane"/>
    <property type="evidence" value="ECO:0007669"/>
    <property type="project" value="TreeGrafter"/>
</dbReference>
<evidence type="ECO:0000256" key="9">
    <source>
        <dbReference type="SAM" id="Phobius"/>
    </source>
</evidence>
<evidence type="ECO:0000256" key="3">
    <source>
        <dbReference type="ARBA" id="ARBA00022692"/>
    </source>
</evidence>
<feature type="transmembrane region" description="Helical" evidence="9">
    <location>
        <begin position="799"/>
        <end position="821"/>
    </location>
</feature>
<accession>A0AAJ1TX73</accession>
<feature type="transmembrane region" description="Helical" evidence="9">
    <location>
        <begin position="12"/>
        <end position="32"/>
    </location>
</feature>
<reference evidence="10" key="1">
    <citation type="submission" date="2023-07" db="EMBL/GenBank/DDBJ databases">
        <title>Functional and genomic diversity of the sorghum phyllosphere microbiome.</title>
        <authorList>
            <person name="Shade A."/>
        </authorList>
    </citation>
    <scope>NUCLEOTIDE SEQUENCE</scope>
    <source>
        <strain evidence="10">SORGH_AS_1067</strain>
    </source>
</reference>
<keyword evidence="2" id="KW-1003">Cell membrane</keyword>
<dbReference type="InterPro" id="IPR022813">
    <property type="entry name" value="SecD/SecF_arch_bac"/>
</dbReference>
<evidence type="ECO:0000256" key="7">
    <source>
        <dbReference type="ARBA" id="ARBA00023136"/>
    </source>
</evidence>
<sequence>MSAVASRGSRGAVLYALLLLTTIGLLLLTATWTPRWGVDVLAGTRVVVTPADPDATDADLDATAAELQSRARAAGAPGATVRRGSDGSFLVALPGRPDDRVLDALRSNDQVALRGVAAVGLTLPSLPPPPSGAPIAPPTADLATPDGSAAAWTLAPDDGWPAALAALRCDDPATAGMLAQQDADPRRPLLACDPTGVPLLLGPALVTGTAVDDARAELDAGTWAVDLDLEPGAAAIVAAAVTELMPVAEQRVAVAAEDEPDGSTGSEGSEESGAPDDEGDGSDQDEGPPLRVLAVTLDADLAAVGDAGVGGLADPDGGDGGDGEDGATGTSPEGVVAVADPTLDQRSAADVATRVRDGALPAAVDEVSVVRLGSTLDRDEGSHAAVAALVGLLGAVLAALALLRRRALLPVAAVVGTGALAAPGLLVADQVVGLALSLPVVVATLGALGVAPLLAIGILVVQERELPGRTPESAAARAGAEVWRRWWPSVAAGVVGAALVRTSAGDLVGDVAVAVGTVLLAALVTGRTLVRSGAVLLAGAAGEGRAAAAPTASATTPATAPGAGTARPAPLVVAALGVVGAIAITGLVVRGVASDPAFTAGEEHLVTVSGDPVDARGAVRDAARDAGVAVSSLRDAGESTVLLTTPTLTEAERADLVGAVGAVPVVTGPVTTSRFDAAGSTRAWQVGAALLGLALLGGVVLGRRLIAGPLRLVPVVLAATAVDLLLGLGLASWVGVTWSPATLAALGVVAVVGVTTHLAVVADRASGARLAPRYVAGSLLHLVPLAAVVVAAPSVRGPFAVVLAGLAVALTSALCLTAAAAGAPAAAPGGSPAVPPSRPDREVPVP</sequence>
<organism evidence="10 11">
    <name type="scientific">Nocardioides zeae</name>
    <dbReference type="NCBI Taxonomy" id="1457234"/>
    <lineage>
        <taxon>Bacteria</taxon>
        <taxon>Bacillati</taxon>
        <taxon>Actinomycetota</taxon>
        <taxon>Actinomycetes</taxon>
        <taxon>Propionibacteriales</taxon>
        <taxon>Nocardioidaceae</taxon>
        <taxon>Nocardioides</taxon>
    </lineage>
</organism>
<name>A0AAJ1TX73_9ACTN</name>
<proteinExistence type="predicted"/>
<evidence type="ECO:0000313" key="11">
    <source>
        <dbReference type="Proteomes" id="UP001239215"/>
    </source>
</evidence>
<protein>
    <submittedName>
        <fullName evidence="10">Preprotein translocase subunit SecD</fullName>
    </submittedName>
</protein>
<feature type="transmembrane region" description="Helical" evidence="9">
    <location>
        <begin position="683"/>
        <end position="701"/>
    </location>
</feature>
<feature type="region of interest" description="Disordered" evidence="8">
    <location>
        <begin position="824"/>
        <end position="846"/>
    </location>
</feature>
<dbReference type="Proteomes" id="UP001239215">
    <property type="component" value="Unassembled WGS sequence"/>
</dbReference>
<feature type="transmembrane region" description="Helical" evidence="9">
    <location>
        <begin position="741"/>
        <end position="762"/>
    </location>
</feature>
<evidence type="ECO:0000256" key="1">
    <source>
        <dbReference type="ARBA" id="ARBA00022448"/>
    </source>
</evidence>
<keyword evidence="7 9" id="KW-0472">Membrane</keyword>
<keyword evidence="5 9" id="KW-1133">Transmembrane helix</keyword>
<dbReference type="GO" id="GO:0015031">
    <property type="term" value="P:protein transport"/>
    <property type="evidence" value="ECO:0007669"/>
    <property type="project" value="UniProtKB-KW"/>
</dbReference>
<dbReference type="RefSeq" id="WP_307199346.1">
    <property type="nucleotide sequence ID" value="NZ_JAUTAN010000001.1"/>
</dbReference>
<feature type="region of interest" description="Disordered" evidence="8">
    <location>
        <begin position="308"/>
        <end position="334"/>
    </location>
</feature>
<feature type="transmembrane region" description="Helical" evidence="9">
    <location>
        <begin position="571"/>
        <end position="593"/>
    </location>
</feature>
<feature type="compositionally biased region" description="Acidic residues" evidence="8">
    <location>
        <begin position="316"/>
        <end position="325"/>
    </location>
</feature>
<feature type="transmembrane region" description="Helical" evidence="9">
    <location>
        <begin position="434"/>
        <end position="461"/>
    </location>
</feature>
<evidence type="ECO:0000313" key="10">
    <source>
        <dbReference type="EMBL" id="MDQ1103951.1"/>
    </source>
</evidence>
<dbReference type="PANTHER" id="PTHR30081">
    <property type="entry name" value="PROTEIN-EXPORT MEMBRANE PROTEIN SEC"/>
    <property type="match status" value="1"/>
</dbReference>
<keyword evidence="6" id="KW-0811">Translocation</keyword>